<proteinExistence type="predicted"/>
<dbReference type="Pfam" id="PF05076">
    <property type="entry name" value="SUFU"/>
    <property type="match status" value="1"/>
</dbReference>
<dbReference type="EMBL" id="VWXF01000001">
    <property type="protein sequence ID" value="NIF20731.1"/>
    <property type="molecule type" value="Genomic_DNA"/>
</dbReference>
<name>A0ABX0R5R0_9GAMM</name>
<evidence type="ECO:0000313" key="3">
    <source>
        <dbReference type="Proteomes" id="UP001515683"/>
    </source>
</evidence>
<dbReference type="InterPro" id="IPR020941">
    <property type="entry name" value="SUFU-like_domain"/>
</dbReference>
<organism evidence="2 3">
    <name type="scientific">Candidatus Pantoea multigeneris</name>
    <dbReference type="NCBI Taxonomy" id="2608357"/>
    <lineage>
        <taxon>Bacteria</taxon>
        <taxon>Pseudomonadati</taxon>
        <taxon>Pseudomonadota</taxon>
        <taxon>Gammaproteobacteria</taxon>
        <taxon>Enterobacterales</taxon>
        <taxon>Erwiniaceae</taxon>
        <taxon>Pantoea</taxon>
    </lineage>
</organism>
<feature type="domain" description="Suppressor of fused-like" evidence="1">
    <location>
        <begin position="201"/>
        <end position="360"/>
    </location>
</feature>
<reference evidence="2 3" key="1">
    <citation type="journal article" date="2019" name="bioRxiv">
        <title>Bacteria contribute to plant secondary compound degradation in a generalist herbivore system.</title>
        <authorList>
            <person name="Francoeur C.B."/>
            <person name="Khadempour L."/>
            <person name="Moreira-Soto R.D."/>
            <person name="Gotting K."/>
            <person name="Book A.J."/>
            <person name="Pinto-Tomas A.A."/>
            <person name="Keefover-Ring K."/>
            <person name="Currie C.R."/>
        </authorList>
    </citation>
    <scope>NUCLEOTIDE SEQUENCE [LARGE SCALE GENOMIC DNA]</scope>
    <source>
        <strain evidence="2">Acro-835</strain>
    </source>
</reference>
<evidence type="ECO:0000313" key="2">
    <source>
        <dbReference type="EMBL" id="NIF20731.1"/>
    </source>
</evidence>
<sequence>MTHHPLIAEVWNQQRTLMAIVEQDSRTAYFYIWPAELFRTQYAVRGCWVRNLSPAPAQEDREALEQGIAPLLSAEYCRTLEAEPPLDANGLQIIWEPGDEGAALWYYGQLLAVIPGWSLYQQKQISFSAGCIKANRLTSPLGSASTNQHYATAVDHRQFWREWQEGPAWDKFQQAMLSHYQSRFGAEVKYYAIDQGSWPPMAIAQYWHEEVWYFFTLGMSIRPMPQVNHLFDELAPQYRRIEIGMAIDSNIMTEHSAVQMASALAEFAPLPWSRLTWIGDCHTLASEMTPQGFTSFLLAQDLASEDQRIKLPKNAGDPVKLLWATPITAKEQHFACQDEYGGHQLLKRLQAEGNSHIFRPRQEVVDASGQ</sequence>
<keyword evidence="3" id="KW-1185">Reference proteome</keyword>
<evidence type="ECO:0000259" key="1">
    <source>
        <dbReference type="Pfam" id="PF05076"/>
    </source>
</evidence>
<dbReference type="Proteomes" id="UP001515683">
    <property type="component" value="Unassembled WGS sequence"/>
</dbReference>
<gene>
    <name evidence="2" type="ORF">F3J40_03755</name>
</gene>
<comment type="caution">
    <text evidence="2">The sequence shown here is derived from an EMBL/GenBank/DDBJ whole genome shotgun (WGS) entry which is preliminary data.</text>
</comment>
<protein>
    <submittedName>
        <fullName evidence="2">Suppressor of fused domain protein</fullName>
    </submittedName>
</protein>
<dbReference type="RefSeq" id="WP_167012644.1">
    <property type="nucleotide sequence ID" value="NZ_VWXF01000001.1"/>
</dbReference>
<accession>A0ABX0R5R0</accession>